<dbReference type="Pfam" id="PF08388">
    <property type="entry name" value="GIIM"/>
    <property type="match status" value="1"/>
</dbReference>
<keyword evidence="4" id="KW-1185">Reference proteome</keyword>
<evidence type="ECO:0000313" key="4">
    <source>
        <dbReference type="Proteomes" id="UP000677913"/>
    </source>
</evidence>
<dbReference type="EMBL" id="JAGSXH010000132">
    <property type="protein sequence ID" value="MBS2966230.1"/>
    <property type="molecule type" value="Genomic_DNA"/>
</dbReference>
<evidence type="ECO:0000256" key="1">
    <source>
        <dbReference type="SAM" id="MobiDB-lite"/>
    </source>
</evidence>
<protein>
    <recommendedName>
        <fullName evidence="2">Group II intron maturase-specific domain-containing protein</fullName>
    </recommendedName>
</protein>
<comment type="caution">
    <text evidence="3">The sequence shown here is derived from an EMBL/GenBank/DDBJ whole genome shotgun (WGS) entry which is preliminary data.</text>
</comment>
<feature type="compositionally biased region" description="Basic and acidic residues" evidence="1">
    <location>
        <begin position="147"/>
        <end position="156"/>
    </location>
</feature>
<feature type="domain" description="Group II intron maturase-specific" evidence="2">
    <location>
        <begin position="24"/>
        <end position="98"/>
    </location>
</feature>
<dbReference type="AlphaFoldDB" id="A0A8J7WT06"/>
<name>A0A8J7WT06_9ACTN</name>
<dbReference type="InterPro" id="IPR013597">
    <property type="entry name" value="Mat_intron_G2"/>
</dbReference>
<organism evidence="3 4">
    <name type="scientific">Actinocrinis puniceicyclus</name>
    <dbReference type="NCBI Taxonomy" id="977794"/>
    <lineage>
        <taxon>Bacteria</taxon>
        <taxon>Bacillati</taxon>
        <taxon>Actinomycetota</taxon>
        <taxon>Actinomycetes</taxon>
        <taxon>Catenulisporales</taxon>
        <taxon>Actinospicaceae</taxon>
        <taxon>Actinocrinis</taxon>
    </lineage>
</organism>
<dbReference type="Proteomes" id="UP000677913">
    <property type="component" value="Unassembled WGS sequence"/>
</dbReference>
<proteinExistence type="predicted"/>
<evidence type="ECO:0000259" key="2">
    <source>
        <dbReference type="Pfam" id="PF08388"/>
    </source>
</evidence>
<accession>A0A8J7WT06</accession>
<reference evidence="3" key="1">
    <citation type="submission" date="2021-04" db="EMBL/GenBank/DDBJ databases">
        <title>Genome based classification of Actinospica acidithermotolerans sp. nov., an actinobacterium isolated from an Indonesian hot spring.</title>
        <authorList>
            <person name="Kusuma A.B."/>
            <person name="Putra K.E."/>
            <person name="Nafisah S."/>
            <person name="Loh J."/>
            <person name="Nouioui I."/>
            <person name="Goodfellow M."/>
        </authorList>
    </citation>
    <scope>NUCLEOTIDE SEQUENCE</scope>
    <source>
        <strain evidence="3">DSM 45618</strain>
    </source>
</reference>
<feature type="region of interest" description="Disordered" evidence="1">
    <location>
        <begin position="136"/>
        <end position="156"/>
    </location>
</feature>
<sequence length="156" mass="18456">MQWRRKAGTNDKWHVYTYIADRPIRSLKAKIRALTPRTSQANPGDVLTRLNQIMHGWANYFKHAVAKHTFIALAHFAWRRVIRWLMTLHRWTWKDVRRWLVTPSGNWRPPHADGIELLDLAQVPVTRYRYRGTRIPNPWTTPTTPDGRFRGEPVAV</sequence>
<gene>
    <name evidence="3" type="ORF">KGA66_24510</name>
</gene>
<evidence type="ECO:0000313" key="3">
    <source>
        <dbReference type="EMBL" id="MBS2966230.1"/>
    </source>
</evidence>